<protein>
    <submittedName>
        <fullName evidence="9">Mitofusin-1</fullName>
    </submittedName>
</protein>
<keyword evidence="10" id="KW-1185">Reference proteome</keyword>
<evidence type="ECO:0000256" key="1">
    <source>
        <dbReference type="ARBA" id="ARBA00004370"/>
    </source>
</evidence>
<comment type="subcellular location">
    <subcellularLocation>
        <location evidence="1">Membrane</location>
    </subcellularLocation>
</comment>
<dbReference type="InterPro" id="IPR027094">
    <property type="entry name" value="Mitofusin_fam"/>
</dbReference>
<feature type="compositionally biased region" description="Polar residues" evidence="7">
    <location>
        <begin position="691"/>
        <end position="700"/>
    </location>
</feature>
<dbReference type="GO" id="GO:0005741">
    <property type="term" value="C:mitochondrial outer membrane"/>
    <property type="evidence" value="ECO:0007669"/>
    <property type="project" value="TreeGrafter"/>
</dbReference>
<dbReference type="GO" id="GO:0005525">
    <property type="term" value="F:GTP binding"/>
    <property type="evidence" value="ECO:0007669"/>
    <property type="project" value="UniProtKB-KW"/>
</dbReference>
<evidence type="ECO:0000313" key="9">
    <source>
        <dbReference type="EMBL" id="PFX21697.1"/>
    </source>
</evidence>
<keyword evidence="6" id="KW-0175">Coiled coil</keyword>
<evidence type="ECO:0000256" key="4">
    <source>
        <dbReference type="ARBA" id="ARBA00023134"/>
    </source>
</evidence>
<dbReference type="Gene3D" id="3.40.50.300">
    <property type="entry name" value="P-loop containing nucleotide triphosphate hydrolases"/>
    <property type="match status" value="1"/>
</dbReference>
<dbReference type="Pfam" id="PF00350">
    <property type="entry name" value="Dynamin_N"/>
    <property type="match status" value="1"/>
</dbReference>
<dbReference type="OrthoDB" id="5976778at2759"/>
<dbReference type="EMBL" id="LSMT01000266">
    <property type="protein sequence ID" value="PFX21697.1"/>
    <property type="molecule type" value="Genomic_DNA"/>
</dbReference>
<evidence type="ECO:0000313" key="10">
    <source>
        <dbReference type="Proteomes" id="UP000225706"/>
    </source>
</evidence>
<dbReference type="InterPro" id="IPR045063">
    <property type="entry name" value="Dynamin_N"/>
</dbReference>
<dbReference type="PANTHER" id="PTHR10465:SF0">
    <property type="entry name" value="SARCALUMENIN"/>
    <property type="match status" value="1"/>
</dbReference>
<evidence type="ECO:0000256" key="2">
    <source>
        <dbReference type="ARBA" id="ARBA00022741"/>
    </source>
</evidence>
<gene>
    <name evidence="9" type="primary">MFN1</name>
    <name evidence="9" type="ORF">AWC38_SpisGene13811</name>
</gene>
<evidence type="ECO:0000256" key="3">
    <source>
        <dbReference type="ARBA" id="ARBA00022801"/>
    </source>
</evidence>
<dbReference type="PANTHER" id="PTHR10465">
    <property type="entry name" value="TRANSMEMBRANE GTPASE FZO1"/>
    <property type="match status" value="1"/>
</dbReference>
<organism evidence="9 10">
    <name type="scientific">Stylophora pistillata</name>
    <name type="common">Smooth cauliflower coral</name>
    <dbReference type="NCBI Taxonomy" id="50429"/>
    <lineage>
        <taxon>Eukaryota</taxon>
        <taxon>Metazoa</taxon>
        <taxon>Cnidaria</taxon>
        <taxon>Anthozoa</taxon>
        <taxon>Hexacorallia</taxon>
        <taxon>Scleractinia</taxon>
        <taxon>Astrocoeniina</taxon>
        <taxon>Pocilloporidae</taxon>
        <taxon>Stylophora</taxon>
    </lineage>
</organism>
<keyword evidence="3" id="KW-0378">Hydrolase</keyword>
<reference evidence="10" key="1">
    <citation type="journal article" date="2017" name="bioRxiv">
        <title>Comparative analysis of the genomes of Stylophora pistillata and Acropora digitifera provides evidence for extensive differences between species of corals.</title>
        <authorList>
            <person name="Voolstra C.R."/>
            <person name="Li Y."/>
            <person name="Liew Y.J."/>
            <person name="Baumgarten S."/>
            <person name="Zoccola D."/>
            <person name="Flot J.-F."/>
            <person name="Tambutte S."/>
            <person name="Allemand D."/>
            <person name="Aranda M."/>
        </authorList>
    </citation>
    <scope>NUCLEOTIDE SEQUENCE [LARGE SCALE GENOMIC DNA]</scope>
</reference>
<feature type="compositionally biased region" description="Acidic residues" evidence="7">
    <location>
        <begin position="267"/>
        <end position="277"/>
    </location>
</feature>
<dbReference type="GO" id="GO:0003924">
    <property type="term" value="F:GTPase activity"/>
    <property type="evidence" value="ECO:0007669"/>
    <property type="project" value="InterPro"/>
</dbReference>
<dbReference type="GO" id="GO:0008053">
    <property type="term" value="P:mitochondrial fusion"/>
    <property type="evidence" value="ECO:0007669"/>
    <property type="project" value="TreeGrafter"/>
</dbReference>
<feature type="coiled-coil region" evidence="6">
    <location>
        <begin position="26"/>
        <end position="89"/>
    </location>
</feature>
<keyword evidence="2" id="KW-0547">Nucleotide-binding</keyword>
<evidence type="ECO:0000256" key="5">
    <source>
        <dbReference type="ARBA" id="ARBA00023136"/>
    </source>
</evidence>
<dbReference type="STRING" id="50429.A0A2B4RZD8"/>
<keyword evidence="5" id="KW-0472">Membrane</keyword>
<evidence type="ECO:0000256" key="7">
    <source>
        <dbReference type="SAM" id="MobiDB-lite"/>
    </source>
</evidence>
<dbReference type="GO" id="GO:0051646">
    <property type="term" value="P:mitochondrion localization"/>
    <property type="evidence" value="ECO:0007669"/>
    <property type="project" value="TreeGrafter"/>
</dbReference>
<sequence>MATAGSAVSTSEDNWEEFGKTAKMVKEELSNNVESLMKAMEEVREICNKFYKAFCNKIPSKPEEIKQLQDNLEEKVVKLKEELNKAESEELTIVFVGRTSSGKSSVINAILRDCRLPTGPLQTTMCRIQVRPTTDEKWSVIKIGCETPLSDQMSKKKVKALLSKLTGNSRAEWKKFDINSHSVIQVNWPRNLCSLPENIVLIDTPGSNENKDCDQVTLDSCKEADIIVAVMDFRSPSVQDIAYVFNKVNCQHTFGVFTKWDELLQKEEEEEEEEEGNQEDKGNGHGENRATINLERQQAREQDEMDFRNLVKGKSEVYFVDAKHVSKAKETQESIEGRENFLRFERDLAESAKCVKARKGVVLIEQAEALTSNYGEDFTTFKSIIEGRKKSAEDRLHDLNRKLSTMEKEKDSLDTVNKEVKKLDDLIRNNLADGVIDRLMEELENQIKACNSEKSEDEAIHTFFREKIGGINTSLRQQTEKVDEEHQKWKAELRTKYGASVIETLPSCESTEPKKPEDSGCDDKSDPHAFITSDNIWKNLLSSASLIAGVLPLLGRPKHEGIVVAATAAVAHTIVEHKRFFMGPSQERVKKVKEFVKAVLMKMREQFSKYKELIEKKINTTSEKISSEIEAKKERSSTEISTLAEELNQLQEWSKKITKSTNSLREVCKELDKLKSVLEGPDTVSPDDQTENQSPVQPVD</sequence>
<feature type="region of interest" description="Disordered" evidence="7">
    <location>
        <begin position="678"/>
        <end position="700"/>
    </location>
</feature>
<keyword evidence="4" id="KW-0342">GTP-binding</keyword>
<dbReference type="Proteomes" id="UP000225706">
    <property type="component" value="Unassembled WGS sequence"/>
</dbReference>
<name>A0A2B4RZD8_STYPI</name>
<feature type="compositionally biased region" description="Basic and acidic residues" evidence="7">
    <location>
        <begin position="278"/>
        <end position="288"/>
    </location>
</feature>
<feature type="coiled-coil region" evidence="6">
    <location>
        <begin position="382"/>
        <end position="492"/>
    </location>
</feature>
<dbReference type="AlphaFoldDB" id="A0A2B4RZD8"/>
<proteinExistence type="predicted"/>
<evidence type="ECO:0000259" key="8">
    <source>
        <dbReference type="Pfam" id="PF00350"/>
    </source>
</evidence>
<accession>A0A2B4RZD8</accession>
<comment type="caution">
    <text evidence="9">The sequence shown here is derived from an EMBL/GenBank/DDBJ whole genome shotgun (WGS) entry which is preliminary data.</text>
</comment>
<evidence type="ECO:0000256" key="6">
    <source>
        <dbReference type="SAM" id="Coils"/>
    </source>
</evidence>
<dbReference type="InterPro" id="IPR027417">
    <property type="entry name" value="P-loop_NTPase"/>
</dbReference>
<feature type="region of interest" description="Disordered" evidence="7">
    <location>
        <begin position="266"/>
        <end position="289"/>
    </location>
</feature>
<feature type="domain" description="Dynamin N-terminal" evidence="8">
    <location>
        <begin position="93"/>
        <end position="240"/>
    </location>
</feature>
<dbReference type="SUPFAM" id="SSF52540">
    <property type="entry name" value="P-loop containing nucleoside triphosphate hydrolases"/>
    <property type="match status" value="1"/>
</dbReference>